<dbReference type="InterPro" id="IPR020471">
    <property type="entry name" value="AKR"/>
</dbReference>
<gene>
    <name evidence="3" type="ORF">KC909_02110</name>
</gene>
<dbReference type="Gene3D" id="1.10.10.10">
    <property type="entry name" value="Winged helix-like DNA-binding domain superfamily/Winged helix DNA-binding domain"/>
    <property type="match status" value="1"/>
</dbReference>
<proteinExistence type="predicted"/>
<dbReference type="SUPFAM" id="SSF46785">
    <property type="entry name" value="Winged helix' DNA-binding domain"/>
    <property type="match status" value="1"/>
</dbReference>
<dbReference type="EMBL" id="JAGQLK010000030">
    <property type="protein sequence ID" value="MCA9383136.1"/>
    <property type="molecule type" value="Genomic_DNA"/>
</dbReference>
<comment type="caution">
    <text evidence="3">The sequence shown here is derived from an EMBL/GenBank/DDBJ whole genome shotgun (WGS) entry which is preliminary data.</text>
</comment>
<dbReference type="GO" id="GO:0016491">
    <property type="term" value="F:oxidoreductase activity"/>
    <property type="evidence" value="ECO:0007669"/>
    <property type="project" value="InterPro"/>
</dbReference>
<dbReference type="CDD" id="cd00090">
    <property type="entry name" value="HTH_ARSR"/>
    <property type="match status" value="1"/>
</dbReference>
<evidence type="ECO:0000313" key="4">
    <source>
        <dbReference type="Proteomes" id="UP000783287"/>
    </source>
</evidence>
<reference evidence="3" key="2">
    <citation type="journal article" date="2021" name="Microbiome">
        <title>Successional dynamics and alternative stable states in a saline activated sludge microbial community over 9 years.</title>
        <authorList>
            <person name="Wang Y."/>
            <person name="Ye J."/>
            <person name="Ju F."/>
            <person name="Liu L."/>
            <person name="Boyd J.A."/>
            <person name="Deng Y."/>
            <person name="Parks D.H."/>
            <person name="Jiang X."/>
            <person name="Yin X."/>
            <person name="Woodcroft B.J."/>
            <person name="Tyson G.W."/>
            <person name="Hugenholtz P."/>
            <person name="Polz M.F."/>
            <person name="Zhang T."/>
        </authorList>
    </citation>
    <scope>NUCLEOTIDE SEQUENCE</scope>
    <source>
        <strain evidence="3">HKST-UBA14</strain>
    </source>
</reference>
<accession>A0A955L515</accession>
<dbReference type="InterPro" id="IPR036390">
    <property type="entry name" value="WH_DNA-bd_sf"/>
</dbReference>
<dbReference type="InterPro" id="IPR002831">
    <property type="entry name" value="Tscrpt_reg_TrmB_N"/>
</dbReference>
<dbReference type="Gene3D" id="3.20.20.100">
    <property type="entry name" value="NADP-dependent oxidoreductase domain"/>
    <property type="match status" value="1"/>
</dbReference>
<organism evidence="3 4">
    <name type="scientific">Candidatus Dojkabacteria bacterium</name>
    <dbReference type="NCBI Taxonomy" id="2099670"/>
    <lineage>
        <taxon>Bacteria</taxon>
        <taxon>Candidatus Dojkabacteria</taxon>
    </lineage>
</organism>
<dbReference type="AlphaFoldDB" id="A0A955L515"/>
<feature type="domain" description="NADP-dependent oxidoreductase" evidence="1">
    <location>
        <begin position="276"/>
        <end position="545"/>
    </location>
</feature>
<evidence type="ECO:0000259" key="1">
    <source>
        <dbReference type="Pfam" id="PF00248"/>
    </source>
</evidence>
<dbReference type="PANTHER" id="PTHR43638:SF3">
    <property type="entry name" value="ALDEHYDE REDUCTASE"/>
    <property type="match status" value="1"/>
</dbReference>
<dbReference type="InterPro" id="IPR023210">
    <property type="entry name" value="NADP_OxRdtase_dom"/>
</dbReference>
<feature type="domain" description="Transcription regulator TrmB N-terminal" evidence="2">
    <location>
        <begin position="4"/>
        <end position="72"/>
    </location>
</feature>
<dbReference type="Proteomes" id="UP000783287">
    <property type="component" value="Unassembled WGS sequence"/>
</dbReference>
<evidence type="ECO:0000259" key="2">
    <source>
        <dbReference type="Pfam" id="PF01978"/>
    </source>
</evidence>
<evidence type="ECO:0000313" key="3">
    <source>
        <dbReference type="EMBL" id="MCA9383136.1"/>
    </source>
</evidence>
<dbReference type="InterPro" id="IPR036812">
    <property type="entry name" value="NAD(P)_OxRdtase_dom_sf"/>
</dbReference>
<dbReference type="InterPro" id="IPR011991">
    <property type="entry name" value="ArsR-like_HTH"/>
</dbReference>
<dbReference type="PANTHER" id="PTHR43638">
    <property type="entry name" value="OXIDOREDUCTASE, ALDO/KETO REDUCTASE FAMILY PROTEIN"/>
    <property type="match status" value="1"/>
</dbReference>
<dbReference type="Pfam" id="PF00248">
    <property type="entry name" value="Aldo_ket_red"/>
    <property type="match status" value="1"/>
</dbReference>
<reference evidence="3" key="1">
    <citation type="submission" date="2020-04" db="EMBL/GenBank/DDBJ databases">
        <authorList>
            <person name="Zhang T."/>
        </authorList>
    </citation>
    <scope>NUCLEOTIDE SEQUENCE</scope>
    <source>
        <strain evidence="3">HKST-UBA14</strain>
    </source>
</reference>
<dbReference type="PRINTS" id="PR00069">
    <property type="entry name" value="ALDKETRDTASE"/>
</dbReference>
<dbReference type="Pfam" id="PF01978">
    <property type="entry name" value="TrmB"/>
    <property type="match status" value="1"/>
</dbReference>
<dbReference type="SUPFAM" id="SSF51430">
    <property type="entry name" value="NAD(P)-linked oxidoreductase"/>
    <property type="match status" value="1"/>
</dbReference>
<protein>
    <submittedName>
        <fullName evidence="3">Aldo/keto reductase</fullName>
    </submittedName>
</protein>
<sequence>MEILKKIGLTSNQIKVYKYLLSEKKKSGAEIARELKLDKSSTYRALDKLNELNLVTQSVDQGVYVYTAANPKILNQLMEEKKARLEQDASQLDVFVKKLIEESGNSNEFTRLKIETGPLAQRASMERSIKDANTTVRQTFTSDSPVYDYPGYKEFIDDFIKRRIKKNVFTKQLVKMTTRYYLDDITVTSEELCKEVRIKPYGLPHQHSFKIYGDNVDIVIYDKDPEKLKVIHIQDKVISTIMAALFDFVWDRSIVYYGKQVLPQKKLTHGVTLPVLGVGTWGVGGYVERNPYNDDINDIDQLKHSISLGQTYIDTCLMYGGGYSLDLIAKAIANFPREQLFITSKFTWPGKIPVSDYREVEKQCDIYLEKLGIDYIDMYQVHGPKVYDFEDEILVSEIEKLIAKGKVRYWGTGNFEIEQLKKLVELSDNLPVAHELEFNLIEREIKNKDNSIVEYCREKGILMIAFKPIARGALFGLGEDESKTTLMSKLTKKYKKSSGQIAINWLCKQPGMIAILKSTNGSHINENVDSFDFEISEEDLKLLDNYNLYS</sequence>
<name>A0A955L515_9BACT</name>
<dbReference type="InterPro" id="IPR036388">
    <property type="entry name" value="WH-like_DNA-bd_sf"/>
</dbReference>